<dbReference type="InterPro" id="IPR036388">
    <property type="entry name" value="WH-like_DNA-bd_sf"/>
</dbReference>
<keyword evidence="4" id="KW-1185">Reference proteome</keyword>
<dbReference type="eggNOG" id="COG0745">
    <property type="taxonomic scope" value="Bacteria"/>
</dbReference>
<dbReference type="Pfam" id="PF00486">
    <property type="entry name" value="Trans_reg_C"/>
    <property type="match status" value="1"/>
</dbReference>
<proteinExistence type="predicted"/>
<reference evidence="3 4" key="4">
    <citation type="journal article" date="2010" name="Environ. Microbiol.">
        <title>The bacterial genus Collimonas: mycophagy, weathering and other adaptive solutions to life in oligotrophic soil environments.</title>
        <authorList>
            <person name="Leveau J.H."/>
            <person name="Uroz S."/>
            <person name="de Boer W."/>
        </authorList>
    </citation>
    <scope>NUCLEOTIDE SEQUENCE [LARGE SCALE GENOMIC DNA]</scope>
    <source>
        <strain evidence="3 4">Ter331</strain>
    </source>
</reference>
<dbReference type="GO" id="GO:0003677">
    <property type="term" value="F:DNA binding"/>
    <property type="evidence" value="ECO:0007669"/>
    <property type="project" value="UniProtKB-KW"/>
</dbReference>
<dbReference type="InterPro" id="IPR001867">
    <property type="entry name" value="OmpR/PhoB-type_DNA-bd"/>
</dbReference>
<keyword evidence="1" id="KW-0238">DNA-binding</keyword>
<name>G0A8I7_COLFT</name>
<evidence type="ECO:0000256" key="1">
    <source>
        <dbReference type="ARBA" id="ARBA00023125"/>
    </source>
</evidence>
<dbReference type="SUPFAM" id="SSF46894">
    <property type="entry name" value="C-terminal effector domain of the bipartite response regulators"/>
    <property type="match status" value="1"/>
</dbReference>
<evidence type="ECO:0000259" key="2">
    <source>
        <dbReference type="Pfam" id="PF00486"/>
    </source>
</evidence>
<dbReference type="Proteomes" id="UP000008392">
    <property type="component" value="Chromosome"/>
</dbReference>
<dbReference type="InterPro" id="IPR016032">
    <property type="entry name" value="Sig_transdc_resp-reg_C-effctor"/>
</dbReference>
<dbReference type="HOGENOM" id="CLU_1493789_0_0_4"/>
<dbReference type="AlphaFoldDB" id="G0A8I7"/>
<sequence>MLGQKMMTLLLLKDDTRNENEICDFFSSAGYQINWSETSATLLAGQSPSEQNRSITILQMDHTHPFPPDIANLTRGITLPWRLSMHQRTLTAPNNNQIKLTSLEFTLVKTFAMLEIGEVASRRRIIGEFGEHYLSYDQNRLDTMIMRLRKKIRHGLGMALPLNTVRVRGFSFDDLLILDH</sequence>
<gene>
    <name evidence="3" type="ordered locus">CFU_1628</name>
</gene>
<reference evidence="3 4" key="2">
    <citation type="journal article" date="2006" name="J. Microbiol. Methods">
        <title>Genomic flank-sequencing of plasposon insertion sites for rapid identification of functional genes.</title>
        <authorList>
            <person name="Leveau J.H."/>
            <person name="Gerards S."/>
            <person name="Fritsche K."/>
            <person name="Zondag G."/>
            <person name="van Veen J.A."/>
        </authorList>
    </citation>
    <scope>NUCLEOTIDE SEQUENCE [LARGE SCALE GENOMIC DNA]</scope>
    <source>
        <strain evidence="3 4">Ter331</strain>
    </source>
</reference>
<accession>G0A8I7</accession>
<protein>
    <submittedName>
        <fullName evidence="3">Two component transcriptional regulator, winged helix family</fullName>
    </submittedName>
</protein>
<feature type="domain" description="OmpR/PhoB-type" evidence="2">
    <location>
        <begin position="96"/>
        <end position="172"/>
    </location>
</feature>
<dbReference type="KEGG" id="cfu:CFU_1628"/>
<evidence type="ECO:0000313" key="4">
    <source>
        <dbReference type="Proteomes" id="UP000008392"/>
    </source>
</evidence>
<reference evidence="3 4" key="5">
    <citation type="journal article" date="2011" name="ISME J.">
        <title>Dual transcriptional profiling of a bacterial/fungal confrontation: Collimonas fungivorans versus Aspergillus niger.</title>
        <authorList>
            <person name="Mela F."/>
            <person name="Fritsche K."/>
            <person name="de Boer W."/>
            <person name="van Veen J.A."/>
            <person name="de Graaff L.H."/>
            <person name="van den Berg M."/>
            <person name="Leveau J.H."/>
        </authorList>
    </citation>
    <scope>NUCLEOTIDE SEQUENCE [LARGE SCALE GENOMIC DNA]</scope>
    <source>
        <strain evidence="3 4">Ter331</strain>
    </source>
</reference>
<reference evidence="3 4" key="1">
    <citation type="journal article" date="2004" name="Environ. Microbiol.">
        <title>Phylogeny-function analysis of (meta)genomic libraries: screening for expression of ribosomal RNA genes by large-insert library fluorescent in situ hybridization (LIL-FISH).</title>
        <authorList>
            <person name="Leveau J.H."/>
            <person name="Gerards S."/>
            <person name="de Boer W."/>
            <person name="van Veen J.A."/>
        </authorList>
    </citation>
    <scope>NUCLEOTIDE SEQUENCE [LARGE SCALE GENOMIC DNA]</scope>
    <source>
        <strain evidence="3 4">Ter331</strain>
    </source>
</reference>
<dbReference type="GO" id="GO:0006355">
    <property type="term" value="P:regulation of DNA-templated transcription"/>
    <property type="evidence" value="ECO:0007669"/>
    <property type="project" value="InterPro"/>
</dbReference>
<dbReference type="STRING" id="1005048.CFU_1628"/>
<dbReference type="EMBL" id="CP002745">
    <property type="protein sequence ID" value="AEK61460.1"/>
    <property type="molecule type" value="Genomic_DNA"/>
</dbReference>
<reference evidence="3 4" key="3">
    <citation type="journal article" date="2008" name="FEMS Microbiol. Ecol.">
        <title>Identification and characterization of genes underlying chitinolysis in Collimonas fungivorans Ter331.</title>
        <authorList>
            <person name="Fritsche K."/>
            <person name="de Boer W."/>
            <person name="Gerards S."/>
            <person name="van den Berg M."/>
            <person name="van Veen J.A."/>
            <person name="Leveau J.H."/>
        </authorList>
    </citation>
    <scope>NUCLEOTIDE SEQUENCE [LARGE SCALE GENOMIC DNA]</scope>
    <source>
        <strain evidence="3 4">Ter331</strain>
    </source>
</reference>
<reference evidence="4" key="6">
    <citation type="submission" date="2011-05" db="EMBL/GenBank/DDBJ databases">
        <title>Complete sequence of Collimonas fungivorans Ter331.</title>
        <authorList>
            <person name="Leveau J.H."/>
        </authorList>
    </citation>
    <scope>NUCLEOTIDE SEQUENCE [LARGE SCALE GENOMIC DNA]</scope>
    <source>
        <strain evidence="4">Ter331</strain>
    </source>
</reference>
<dbReference type="Gene3D" id="1.10.10.10">
    <property type="entry name" value="Winged helix-like DNA-binding domain superfamily/Winged helix DNA-binding domain"/>
    <property type="match status" value="1"/>
</dbReference>
<dbReference type="GO" id="GO:0000160">
    <property type="term" value="P:phosphorelay signal transduction system"/>
    <property type="evidence" value="ECO:0007669"/>
    <property type="project" value="InterPro"/>
</dbReference>
<organism evidence="3 4">
    <name type="scientific">Collimonas fungivorans (strain Ter331)</name>
    <dbReference type="NCBI Taxonomy" id="1005048"/>
    <lineage>
        <taxon>Bacteria</taxon>
        <taxon>Pseudomonadati</taxon>
        <taxon>Pseudomonadota</taxon>
        <taxon>Betaproteobacteria</taxon>
        <taxon>Burkholderiales</taxon>
        <taxon>Oxalobacteraceae</taxon>
        <taxon>Collimonas</taxon>
    </lineage>
</organism>
<evidence type="ECO:0000313" key="3">
    <source>
        <dbReference type="EMBL" id="AEK61460.1"/>
    </source>
</evidence>